<proteinExistence type="predicted"/>
<evidence type="ECO:0000256" key="2">
    <source>
        <dbReference type="SAM" id="Phobius"/>
    </source>
</evidence>
<name>A0A2Z3HFB7_9BACT</name>
<feature type="signal peptide" evidence="3">
    <location>
        <begin position="1"/>
        <end position="19"/>
    </location>
</feature>
<evidence type="ECO:0000313" key="5">
    <source>
        <dbReference type="Proteomes" id="UP000245802"/>
    </source>
</evidence>
<keyword evidence="2" id="KW-0472">Membrane</keyword>
<evidence type="ECO:0000256" key="1">
    <source>
        <dbReference type="SAM" id="MobiDB-lite"/>
    </source>
</evidence>
<feature type="transmembrane region" description="Helical" evidence="2">
    <location>
        <begin position="169"/>
        <end position="187"/>
    </location>
</feature>
<dbReference type="Proteomes" id="UP000245802">
    <property type="component" value="Chromosome"/>
</dbReference>
<evidence type="ECO:0008006" key="6">
    <source>
        <dbReference type="Google" id="ProtNLM"/>
    </source>
</evidence>
<keyword evidence="2" id="KW-1133">Transmembrane helix</keyword>
<feature type="chain" id="PRO_5016446720" description="Protein BatD" evidence="3">
    <location>
        <begin position="20"/>
        <end position="306"/>
    </location>
</feature>
<dbReference type="EMBL" id="CP025958">
    <property type="protein sequence ID" value="AWM41645.1"/>
    <property type="molecule type" value="Genomic_DNA"/>
</dbReference>
<sequence>MRNTLFAALALAFSAGASAAQPPKYEASVRADRDRIKLWEPVQVTLTVDGPAPMRAAVELPKQLLTDATNGDWRIRPKGDAEVLPLPDGRERWKQTFRLDPHAPGKPLRAELAPVGVNGKPLTQTLAVEVTVERTGGDDTPLPESLPVTTIEELPPPADTPAGRSPGTVLVAAAVAAVCAMLLVFVWRRVRRPKPVPPGAWARTALAALEAEYVGGPDFAERLASVLRRYVERRFAIPATRLTTAELYEAITLGGWPVDGARVLRGLLDECDLAKFAGTAPDVEGCATLIGAARDWLDRTDPEPGA</sequence>
<dbReference type="KEGG" id="gog:C1280_34695"/>
<protein>
    <recommendedName>
        <fullName evidence="6">Protein BatD</fullName>
    </recommendedName>
</protein>
<dbReference type="AlphaFoldDB" id="A0A2Z3HFB7"/>
<evidence type="ECO:0000313" key="4">
    <source>
        <dbReference type="EMBL" id="AWM41645.1"/>
    </source>
</evidence>
<keyword evidence="2" id="KW-0812">Transmembrane</keyword>
<keyword evidence="5" id="KW-1185">Reference proteome</keyword>
<reference evidence="4 5" key="1">
    <citation type="submission" date="2018-01" db="EMBL/GenBank/DDBJ databases">
        <title>G. obscuriglobus.</title>
        <authorList>
            <person name="Franke J."/>
            <person name="Blomberg W."/>
            <person name="Selmecki A."/>
        </authorList>
    </citation>
    <scope>NUCLEOTIDE SEQUENCE [LARGE SCALE GENOMIC DNA]</scope>
    <source>
        <strain evidence="4 5">DSM 5831</strain>
    </source>
</reference>
<evidence type="ECO:0000256" key="3">
    <source>
        <dbReference type="SAM" id="SignalP"/>
    </source>
</evidence>
<gene>
    <name evidence="4" type="ORF">C1280_34695</name>
</gene>
<feature type="region of interest" description="Disordered" evidence="1">
    <location>
        <begin position="133"/>
        <end position="158"/>
    </location>
</feature>
<keyword evidence="3" id="KW-0732">Signal</keyword>
<dbReference type="OrthoDB" id="9807384at2"/>
<dbReference type="RefSeq" id="WP_010040904.1">
    <property type="nucleotide sequence ID" value="NZ_CP025958.1"/>
</dbReference>
<organism evidence="4 5">
    <name type="scientific">Gemmata obscuriglobus</name>
    <dbReference type="NCBI Taxonomy" id="114"/>
    <lineage>
        <taxon>Bacteria</taxon>
        <taxon>Pseudomonadati</taxon>
        <taxon>Planctomycetota</taxon>
        <taxon>Planctomycetia</taxon>
        <taxon>Gemmatales</taxon>
        <taxon>Gemmataceae</taxon>
        <taxon>Gemmata</taxon>
    </lineage>
</organism>
<accession>A0A2Z3HFB7</accession>